<dbReference type="InterPro" id="IPR036291">
    <property type="entry name" value="NAD(P)-bd_dom_sf"/>
</dbReference>
<dbReference type="NCBIfam" id="NF006099">
    <property type="entry name" value="PRK08251.1"/>
    <property type="match status" value="1"/>
</dbReference>
<comment type="caution">
    <text evidence="4">The sequence shown here is derived from an EMBL/GenBank/DDBJ whole genome shotgun (WGS) entry which is preliminary data.</text>
</comment>
<dbReference type="AlphaFoldDB" id="A0A3D4T3E1"/>
<protein>
    <submittedName>
        <fullName evidence="4">Short chain dehydrogenase</fullName>
    </submittedName>
</protein>
<dbReference type="InterPro" id="IPR057326">
    <property type="entry name" value="KR_dom"/>
</dbReference>
<dbReference type="GO" id="GO:0016020">
    <property type="term" value="C:membrane"/>
    <property type="evidence" value="ECO:0007669"/>
    <property type="project" value="TreeGrafter"/>
</dbReference>
<feature type="domain" description="Ketoreductase" evidence="3">
    <location>
        <begin position="16"/>
        <end position="209"/>
    </location>
</feature>
<evidence type="ECO:0000313" key="4">
    <source>
        <dbReference type="EMBL" id="HCT15250.1"/>
    </source>
</evidence>
<evidence type="ECO:0000313" key="5">
    <source>
        <dbReference type="Proteomes" id="UP000261739"/>
    </source>
</evidence>
<dbReference type="STRING" id="863239.GCA_000213935_01113"/>
<sequence length="273" mass="28523">MPSSASSSAVSPSAPFTVLITGASSGIGAELARQSAALGHHLALCARRTDRLDALAAEITAAHPAVTVRTYALDVTDADAVREVFRTADADARAAGAGGLDRVVANAGLGQGRPVGSGRPSANQRTATTNVLGVLAQAEAAMELFRAADGGRGAGHLVLISSVTALRGNRRSMATYGATKAFVANLGEALQSELVTAGSPIDVTVILPGYIRSEMNEKVEQNTPFMVSTQRGVRSILAAVEARRRKAYAPEWPWRPISWLLKVVPLRFLSKLV</sequence>
<accession>A0A3D4T3E1</accession>
<reference evidence="4 5" key="1">
    <citation type="journal article" date="2018" name="Nat. Biotechnol.">
        <title>A standardized bacterial taxonomy based on genome phylogeny substantially revises the tree of life.</title>
        <authorList>
            <person name="Parks D.H."/>
            <person name="Chuvochina M."/>
            <person name="Waite D.W."/>
            <person name="Rinke C."/>
            <person name="Skarshewski A."/>
            <person name="Chaumeil P.A."/>
            <person name="Hugenholtz P."/>
        </authorList>
    </citation>
    <scope>NUCLEOTIDE SEQUENCE [LARGE SCALE GENOMIC DNA]</scope>
    <source>
        <strain evidence="4">UBA11247</strain>
    </source>
</reference>
<dbReference type="Pfam" id="PF00106">
    <property type="entry name" value="adh_short"/>
    <property type="match status" value="1"/>
</dbReference>
<dbReference type="InterPro" id="IPR002347">
    <property type="entry name" value="SDR_fam"/>
</dbReference>
<name>A0A3D4T3E1_9CORY</name>
<dbReference type="InterPro" id="IPR020904">
    <property type="entry name" value="Sc_DH/Rdtase_CS"/>
</dbReference>
<comment type="similarity">
    <text evidence="1">Belongs to the short-chain dehydrogenases/reductases (SDR) family.</text>
</comment>
<dbReference type="SUPFAM" id="SSF51735">
    <property type="entry name" value="NAD(P)-binding Rossmann-fold domains"/>
    <property type="match status" value="1"/>
</dbReference>
<dbReference type="EMBL" id="DQID01000278">
    <property type="protein sequence ID" value="HCT15250.1"/>
    <property type="molecule type" value="Genomic_DNA"/>
</dbReference>
<keyword evidence="2" id="KW-0560">Oxidoreductase</keyword>
<evidence type="ECO:0000259" key="3">
    <source>
        <dbReference type="SMART" id="SM00822"/>
    </source>
</evidence>
<gene>
    <name evidence="4" type="ORF">DIW82_10830</name>
</gene>
<dbReference type="RefSeq" id="WP_050801985.1">
    <property type="nucleotide sequence ID" value="NZ_DAITTW010000045.1"/>
</dbReference>
<evidence type="ECO:0000256" key="1">
    <source>
        <dbReference type="ARBA" id="ARBA00006484"/>
    </source>
</evidence>
<dbReference type="PRINTS" id="PR00081">
    <property type="entry name" value="GDHRDH"/>
</dbReference>
<dbReference type="PROSITE" id="PS00061">
    <property type="entry name" value="ADH_SHORT"/>
    <property type="match status" value="1"/>
</dbReference>
<dbReference type="PANTHER" id="PTHR44196:SF1">
    <property type="entry name" value="DEHYDROGENASE_REDUCTASE SDR FAMILY MEMBER 7B"/>
    <property type="match status" value="1"/>
</dbReference>
<organism evidence="4 5">
    <name type="scientific">Corynebacterium nuruki</name>
    <dbReference type="NCBI Taxonomy" id="1032851"/>
    <lineage>
        <taxon>Bacteria</taxon>
        <taxon>Bacillati</taxon>
        <taxon>Actinomycetota</taxon>
        <taxon>Actinomycetes</taxon>
        <taxon>Mycobacteriales</taxon>
        <taxon>Corynebacteriaceae</taxon>
        <taxon>Corynebacterium</taxon>
    </lineage>
</organism>
<dbReference type="SMART" id="SM00822">
    <property type="entry name" value="PKS_KR"/>
    <property type="match status" value="1"/>
</dbReference>
<evidence type="ECO:0000256" key="2">
    <source>
        <dbReference type="ARBA" id="ARBA00023002"/>
    </source>
</evidence>
<dbReference type="GO" id="GO:0016491">
    <property type="term" value="F:oxidoreductase activity"/>
    <property type="evidence" value="ECO:0007669"/>
    <property type="project" value="UniProtKB-KW"/>
</dbReference>
<dbReference type="PANTHER" id="PTHR44196">
    <property type="entry name" value="DEHYDROGENASE/REDUCTASE SDR FAMILY MEMBER 7B"/>
    <property type="match status" value="1"/>
</dbReference>
<dbReference type="Gene3D" id="3.40.50.720">
    <property type="entry name" value="NAD(P)-binding Rossmann-like Domain"/>
    <property type="match status" value="1"/>
</dbReference>
<proteinExistence type="inferred from homology"/>
<dbReference type="Proteomes" id="UP000261739">
    <property type="component" value="Unassembled WGS sequence"/>
</dbReference>